<comment type="caution">
    <text evidence="1">The sequence shown here is derived from an EMBL/GenBank/DDBJ whole genome shotgun (WGS) entry which is preliminary data.</text>
</comment>
<evidence type="ECO:0000313" key="1">
    <source>
        <dbReference type="EMBL" id="KAJ9664580.1"/>
    </source>
</evidence>
<name>A0ACC3AKT5_9EURO</name>
<protein>
    <submittedName>
        <fullName evidence="1">Uncharacterized protein</fullName>
    </submittedName>
</protein>
<gene>
    <name evidence="1" type="ORF">H2198_000231</name>
</gene>
<dbReference type="EMBL" id="JAPDRQ010000002">
    <property type="protein sequence ID" value="KAJ9664580.1"/>
    <property type="molecule type" value="Genomic_DNA"/>
</dbReference>
<accession>A0ACC3AKT5</accession>
<proteinExistence type="predicted"/>
<evidence type="ECO:0000313" key="2">
    <source>
        <dbReference type="Proteomes" id="UP001172386"/>
    </source>
</evidence>
<sequence length="245" mass="27501">MEQLADVYLELERHLIQLMGSLYQLLGFENLDLIQVGSFAQVPCFETPERSLGLFETLEAAYTAIIRQQMRKIASHEVNSLPGDNYLAFLWRFKTLPKLIAEALYLKHYDDEYNITGLINWESASAEVRELAFSAPCMIWPVDKFYDGDNSLAEDQQDSVRGSPVAAVPIVLGDLIPLDMAEFEPPFQGLRKRSIGEDRAAISSYAEWKADALGELAIGYAQIQALIQDEQTLRGKQPINGPTTL</sequence>
<organism evidence="1 2">
    <name type="scientific">Neophaeococcomyces mojaviensis</name>
    <dbReference type="NCBI Taxonomy" id="3383035"/>
    <lineage>
        <taxon>Eukaryota</taxon>
        <taxon>Fungi</taxon>
        <taxon>Dikarya</taxon>
        <taxon>Ascomycota</taxon>
        <taxon>Pezizomycotina</taxon>
        <taxon>Eurotiomycetes</taxon>
        <taxon>Chaetothyriomycetidae</taxon>
        <taxon>Chaetothyriales</taxon>
        <taxon>Chaetothyriales incertae sedis</taxon>
        <taxon>Neophaeococcomyces</taxon>
    </lineage>
</organism>
<keyword evidence="2" id="KW-1185">Reference proteome</keyword>
<dbReference type="Proteomes" id="UP001172386">
    <property type="component" value="Unassembled WGS sequence"/>
</dbReference>
<reference evidence="1" key="1">
    <citation type="submission" date="2022-10" db="EMBL/GenBank/DDBJ databases">
        <title>Culturing micro-colonial fungi from biological soil crusts in the Mojave desert and describing Neophaeococcomyces mojavensis, and introducing the new genera and species Taxawa tesnikishii.</title>
        <authorList>
            <person name="Kurbessoian T."/>
            <person name="Stajich J.E."/>
        </authorList>
    </citation>
    <scope>NUCLEOTIDE SEQUENCE</scope>
    <source>
        <strain evidence="1">JES_112</strain>
    </source>
</reference>